<name>A0A1G6TSY5_9ACTN</name>
<dbReference type="Proteomes" id="UP000198949">
    <property type="component" value="Unassembled WGS sequence"/>
</dbReference>
<dbReference type="PROSITE" id="PS51257">
    <property type="entry name" value="PROKAR_LIPOPROTEIN"/>
    <property type="match status" value="1"/>
</dbReference>
<dbReference type="InterPro" id="IPR022156">
    <property type="entry name" value="Uncharacterised_YfbK_N"/>
</dbReference>
<dbReference type="OrthoDB" id="9805121at2"/>
<dbReference type="Pfam" id="PF12450">
    <property type="entry name" value="vWF_A"/>
    <property type="match status" value="1"/>
</dbReference>
<evidence type="ECO:0000313" key="4">
    <source>
        <dbReference type="Proteomes" id="UP000198949"/>
    </source>
</evidence>
<dbReference type="EMBL" id="FNAD01000003">
    <property type="protein sequence ID" value="SDD32272.1"/>
    <property type="molecule type" value="Genomic_DNA"/>
</dbReference>
<dbReference type="AlphaFoldDB" id="A0A1G6TSY5"/>
<accession>A0A1G6TSY5</accession>
<dbReference type="InterPro" id="IPR036465">
    <property type="entry name" value="vWFA_dom_sf"/>
</dbReference>
<dbReference type="PANTHER" id="PTHR10579">
    <property type="entry name" value="CALCIUM-ACTIVATED CHLORIDE CHANNEL REGULATOR"/>
    <property type="match status" value="1"/>
</dbReference>
<gene>
    <name evidence="3" type="ORF">SAMN05216270_103139</name>
</gene>
<dbReference type="InterPro" id="IPR002035">
    <property type="entry name" value="VWF_A"/>
</dbReference>
<dbReference type="SUPFAM" id="SSF53300">
    <property type="entry name" value="vWA-like"/>
    <property type="match status" value="1"/>
</dbReference>
<proteinExistence type="predicted"/>
<dbReference type="PANTHER" id="PTHR10579:SF43">
    <property type="entry name" value="ZINC FINGER (C3HC4-TYPE RING FINGER) FAMILY PROTEIN"/>
    <property type="match status" value="1"/>
</dbReference>
<dbReference type="SMART" id="SM00327">
    <property type="entry name" value="VWA"/>
    <property type="match status" value="1"/>
</dbReference>
<reference evidence="4" key="1">
    <citation type="submission" date="2016-10" db="EMBL/GenBank/DDBJ databases">
        <authorList>
            <person name="Varghese N."/>
            <person name="Submissions S."/>
        </authorList>
    </citation>
    <scope>NUCLEOTIDE SEQUENCE [LARGE SCALE GENOMIC DNA]</scope>
    <source>
        <strain evidence="4">CGMCC 4.3516</strain>
    </source>
</reference>
<feature type="domain" description="VWFA" evidence="2">
    <location>
        <begin position="162"/>
        <end position="339"/>
    </location>
</feature>
<feature type="chain" id="PRO_5038486062" evidence="1">
    <location>
        <begin position="23"/>
        <end position="498"/>
    </location>
</feature>
<evidence type="ECO:0000259" key="2">
    <source>
        <dbReference type="PROSITE" id="PS50234"/>
    </source>
</evidence>
<feature type="signal peptide" evidence="1">
    <location>
        <begin position="1"/>
        <end position="22"/>
    </location>
</feature>
<organism evidence="3 4">
    <name type="scientific">Glycomyces harbinensis</name>
    <dbReference type="NCBI Taxonomy" id="58114"/>
    <lineage>
        <taxon>Bacteria</taxon>
        <taxon>Bacillati</taxon>
        <taxon>Actinomycetota</taxon>
        <taxon>Actinomycetes</taxon>
        <taxon>Glycomycetales</taxon>
        <taxon>Glycomycetaceae</taxon>
        <taxon>Glycomyces</taxon>
    </lineage>
</organism>
<dbReference type="Pfam" id="PF00092">
    <property type="entry name" value="VWA"/>
    <property type="match status" value="1"/>
</dbReference>
<dbReference type="InterPro" id="IPR021908">
    <property type="entry name" value="YfbK_C"/>
</dbReference>
<keyword evidence="1" id="KW-0732">Signal</keyword>
<dbReference type="RefSeq" id="WP_091030688.1">
    <property type="nucleotide sequence ID" value="NZ_FNAD01000003.1"/>
</dbReference>
<evidence type="ECO:0000313" key="3">
    <source>
        <dbReference type="EMBL" id="SDD32272.1"/>
    </source>
</evidence>
<dbReference type="STRING" id="58114.SAMN05216270_103139"/>
<dbReference type="InterPro" id="IPR051266">
    <property type="entry name" value="CLCR"/>
</dbReference>
<sequence length="498" mass="53411">MRRLWSATIPAALLLTAFTACSGSGSDGGSDTAVSDYAGEEALEASPGAADVDYGETYDFNETVDPAEDPESTFAVDVDTASYDFARRSLEDGELPPADQVRPEEFVNYFDPGYTEPEGNGFAVYTESAPLPEWYSSGDATQMMRVGLQTRSEPDSERADVNLTFVIDVSGSMEEDDRIGVVRESLHTLIDGLRPDDAVAIVTYESESDVLQEMTEVGDGEELHDAVDDLEAGGSTNMLAGLEDGYELAGEAYDDDKDNRVILLSDGEANVGLTEHDEMLEDLGEDIAEGTTLLTVGVGDSYNQQLLEQLADNGDGWAVYFATESEAERVFSERLTSTLGVTARDAKIQVTFDPEYVAEYRLIGFENRAIEDEEFEDDSVDGGEVGPGHSVTALYALTLKEDTGDGAVVDVRWQDPETEEIGTASAVLDTGAVTDPANRTFEVAVVAAAFAELLRGSAEFDVEELLPAARDLAETTEDPDVDELAELIGIASDLGLGA</sequence>
<dbReference type="Gene3D" id="3.40.50.410">
    <property type="entry name" value="von Willebrand factor, type A domain"/>
    <property type="match status" value="1"/>
</dbReference>
<dbReference type="Pfam" id="PF12034">
    <property type="entry name" value="YfbK_C"/>
    <property type="match status" value="1"/>
</dbReference>
<protein>
    <submittedName>
        <fullName evidence="3">Ca-activated chloride channel family protein</fullName>
    </submittedName>
</protein>
<evidence type="ECO:0000256" key="1">
    <source>
        <dbReference type="SAM" id="SignalP"/>
    </source>
</evidence>
<keyword evidence="4" id="KW-1185">Reference proteome</keyword>
<dbReference type="PROSITE" id="PS50234">
    <property type="entry name" value="VWFA"/>
    <property type="match status" value="1"/>
</dbReference>